<dbReference type="InterPro" id="IPR011250">
    <property type="entry name" value="OMP/PagP_B-barrel"/>
</dbReference>
<keyword evidence="2" id="KW-1185">Reference proteome</keyword>
<gene>
    <name evidence="1" type="ORF">CLV78_101323</name>
</gene>
<dbReference type="OrthoDB" id="9810784at2"/>
<proteinExistence type="predicted"/>
<dbReference type="RefSeq" id="WP_106203022.1">
    <property type="nucleotide sequence ID" value="NZ_PVTD01000001.1"/>
</dbReference>
<dbReference type="SUPFAM" id="SSF56925">
    <property type="entry name" value="OMPA-like"/>
    <property type="match status" value="1"/>
</dbReference>
<protein>
    <submittedName>
        <fullName evidence="1">Lipid A oxidase</fullName>
    </submittedName>
</protein>
<evidence type="ECO:0000313" key="1">
    <source>
        <dbReference type="EMBL" id="PRY26228.1"/>
    </source>
</evidence>
<sequence>MTQCRSRQVHRLSGAASALAISTLLLMPGVARAEMVLSFYLGANQSPESTVGYDFNRGAGAETADVSWDGEAYKMPPYFGVRAIWWLESHPNWGFGIDNVHAKIAADPMPDGFKVLEFTDGVNMISANAHYRWQNQSTFTPYAGVGVGITTPHVEVTNSDGTSETFWYQFGGGSAQALIGLEAAINDRWSVFAEAKLAKFWIDVDLQYGGRLETDVLSRQVAIGVNYTLQKNPFKRR</sequence>
<comment type="caution">
    <text evidence="1">The sequence shown here is derived from an EMBL/GenBank/DDBJ whole genome shotgun (WGS) entry which is preliminary data.</text>
</comment>
<reference evidence="1 2" key="1">
    <citation type="submission" date="2018-03" db="EMBL/GenBank/DDBJ databases">
        <title>Genomic Encyclopedia of Archaeal and Bacterial Type Strains, Phase II (KMG-II): from individual species to whole genera.</title>
        <authorList>
            <person name="Goeker M."/>
        </authorList>
    </citation>
    <scope>NUCLEOTIDE SEQUENCE [LARGE SCALE GENOMIC DNA]</scope>
    <source>
        <strain evidence="1 2">DSM 29328</strain>
    </source>
</reference>
<dbReference type="Gene3D" id="2.40.160.20">
    <property type="match status" value="1"/>
</dbReference>
<organism evidence="1 2">
    <name type="scientific">Aliiruegeria haliotis</name>
    <dbReference type="NCBI Taxonomy" id="1280846"/>
    <lineage>
        <taxon>Bacteria</taxon>
        <taxon>Pseudomonadati</taxon>
        <taxon>Pseudomonadota</taxon>
        <taxon>Alphaproteobacteria</taxon>
        <taxon>Rhodobacterales</taxon>
        <taxon>Roseobacteraceae</taxon>
        <taxon>Aliiruegeria</taxon>
    </lineage>
</organism>
<dbReference type="EMBL" id="PVTD01000001">
    <property type="protein sequence ID" value="PRY26228.1"/>
    <property type="molecule type" value="Genomic_DNA"/>
</dbReference>
<evidence type="ECO:0000313" key="2">
    <source>
        <dbReference type="Proteomes" id="UP000239480"/>
    </source>
</evidence>
<dbReference type="AlphaFoldDB" id="A0A2T0RYJ0"/>
<accession>A0A2T0RYJ0</accession>
<name>A0A2T0RYJ0_9RHOB</name>
<dbReference type="Proteomes" id="UP000239480">
    <property type="component" value="Unassembled WGS sequence"/>
</dbReference>